<dbReference type="PRINTS" id="PR00039">
    <property type="entry name" value="HTHLYSR"/>
</dbReference>
<organism evidence="6 7">
    <name type="scientific">Cupriavidus agavae</name>
    <dbReference type="NCBI Taxonomy" id="1001822"/>
    <lineage>
        <taxon>Bacteria</taxon>
        <taxon>Pseudomonadati</taxon>
        <taxon>Pseudomonadota</taxon>
        <taxon>Betaproteobacteria</taxon>
        <taxon>Burkholderiales</taxon>
        <taxon>Burkholderiaceae</taxon>
        <taxon>Cupriavidus</taxon>
    </lineage>
</organism>
<dbReference type="GO" id="GO:0003700">
    <property type="term" value="F:DNA-binding transcription factor activity"/>
    <property type="evidence" value="ECO:0007669"/>
    <property type="project" value="InterPro"/>
</dbReference>
<dbReference type="EMBL" id="SGXM01000015">
    <property type="protein sequence ID" value="RZT28856.1"/>
    <property type="molecule type" value="Genomic_DNA"/>
</dbReference>
<dbReference type="PANTHER" id="PTHR30419">
    <property type="entry name" value="HTH-TYPE TRANSCRIPTIONAL REGULATOR YBHD"/>
    <property type="match status" value="1"/>
</dbReference>
<dbReference type="InterPro" id="IPR036388">
    <property type="entry name" value="WH-like_DNA-bd_sf"/>
</dbReference>
<dbReference type="Pfam" id="PF00126">
    <property type="entry name" value="HTH_1"/>
    <property type="match status" value="1"/>
</dbReference>
<proteinExistence type="inferred from homology"/>
<dbReference type="PANTHER" id="PTHR30419:SF8">
    <property type="entry name" value="NITROGEN ASSIMILATION TRANSCRIPTIONAL ACTIVATOR-RELATED"/>
    <property type="match status" value="1"/>
</dbReference>
<evidence type="ECO:0000259" key="5">
    <source>
        <dbReference type="PROSITE" id="PS50931"/>
    </source>
</evidence>
<dbReference type="InterPro" id="IPR000847">
    <property type="entry name" value="LysR_HTH_N"/>
</dbReference>
<sequence>MRLEDLNYFLEVAQAGHVGRASEKLGQSQPALTKGVQRLEQELGIQLFERNAKGMTLTSAGAAFYERVLQVRSSLDDAIKEANDLHLGKIGLVRVGVPASILSMFFSDACTELVKQRPAAHIQITIGLNDSLYSSLRLGDLDLCIAALARKGDPEFEQIPLFDDELVVIARDRHPLLDRRSLRLADLCDYSWLLPNANVVARRLVDARFAEAGLPAPNVAMETNSSAAALLSVIHSSDLLTVLGRRTLAQTQGLAILEIAAARWHRSIGVLRRKDAYQSPLAERLIEILLERSQVYRDT</sequence>
<dbReference type="GO" id="GO:0005829">
    <property type="term" value="C:cytosol"/>
    <property type="evidence" value="ECO:0007669"/>
    <property type="project" value="TreeGrafter"/>
</dbReference>
<comment type="caution">
    <text evidence="6">The sequence shown here is derived from an EMBL/GenBank/DDBJ whole genome shotgun (WGS) entry which is preliminary data.</text>
</comment>
<dbReference type="Proteomes" id="UP000291078">
    <property type="component" value="Unassembled WGS sequence"/>
</dbReference>
<evidence type="ECO:0000256" key="2">
    <source>
        <dbReference type="ARBA" id="ARBA00023015"/>
    </source>
</evidence>
<gene>
    <name evidence="6" type="ORF">EV147_5169</name>
</gene>
<dbReference type="AlphaFoldDB" id="A0A4Q7R7W5"/>
<evidence type="ECO:0000313" key="7">
    <source>
        <dbReference type="Proteomes" id="UP000291078"/>
    </source>
</evidence>
<dbReference type="Gene3D" id="1.10.10.10">
    <property type="entry name" value="Winged helix-like DNA-binding domain superfamily/Winged helix DNA-binding domain"/>
    <property type="match status" value="1"/>
</dbReference>
<keyword evidence="2" id="KW-0805">Transcription regulation</keyword>
<dbReference type="FunFam" id="1.10.10.10:FF:000001">
    <property type="entry name" value="LysR family transcriptional regulator"/>
    <property type="match status" value="1"/>
</dbReference>
<evidence type="ECO:0000313" key="6">
    <source>
        <dbReference type="EMBL" id="RZT28856.1"/>
    </source>
</evidence>
<evidence type="ECO:0000256" key="4">
    <source>
        <dbReference type="ARBA" id="ARBA00023163"/>
    </source>
</evidence>
<dbReference type="InterPro" id="IPR036390">
    <property type="entry name" value="WH_DNA-bd_sf"/>
</dbReference>
<comment type="similarity">
    <text evidence="1">Belongs to the LysR transcriptional regulatory family.</text>
</comment>
<dbReference type="GO" id="GO:0003677">
    <property type="term" value="F:DNA binding"/>
    <property type="evidence" value="ECO:0007669"/>
    <property type="project" value="UniProtKB-KW"/>
</dbReference>
<evidence type="ECO:0000256" key="1">
    <source>
        <dbReference type="ARBA" id="ARBA00009437"/>
    </source>
</evidence>
<dbReference type="SUPFAM" id="SSF46785">
    <property type="entry name" value="Winged helix' DNA-binding domain"/>
    <property type="match status" value="1"/>
</dbReference>
<accession>A0A4Q7R7W5</accession>
<name>A0A4Q7R7W5_9BURK</name>
<feature type="domain" description="HTH lysR-type" evidence="5">
    <location>
        <begin position="1"/>
        <end position="58"/>
    </location>
</feature>
<dbReference type="Pfam" id="PF03466">
    <property type="entry name" value="LysR_substrate"/>
    <property type="match status" value="1"/>
</dbReference>
<keyword evidence="3" id="KW-0238">DNA-binding</keyword>
<keyword evidence="4" id="KW-0804">Transcription</keyword>
<dbReference type="SUPFAM" id="SSF53850">
    <property type="entry name" value="Periplasmic binding protein-like II"/>
    <property type="match status" value="1"/>
</dbReference>
<protein>
    <submittedName>
        <fullName evidence="6">LysR family transcriptional regulator</fullName>
    </submittedName>
</protein>
<evidence type="ECO:0000256" key="3">
    <source>
        <dbReference type="ARBA" id="ARBA00023125"/>
    </source>
</evidence>
<dbReference type="InterPro" id="IPR005119">
    <property type="entry name" value="LysR_subst-bd"/>
</dbReference>
<reference evidence="6 7" key="1">
    <citation type="journal article" date="2015" name="Stand. Genomic Sci.">
        <title>Genomic Encyclopedia of Bacterial and Archaeal Type Strains, Phase III: the genomes of soil and plant-associated and newly described type strains.</title>
        <authorList>
            <person name="Whitman W.B."/>
            <person name="Woyke T."/>
            <person name="Klenk H.P."/>
            <person name="Zhou Y."/>
            <person name="Lilburn T.G."/>
            <person name="Beck B.J."/>
            <person name="De Vos P."/>
            <person name="Vandamme P."/>
            <person name="Eisen J.A."/>
            <person name="Garrity G."/>
            <person name="Hugenholtz P."/>
            <person name="Kyrpides N.C."/>
        </authorList>
    </citation>
    <scope>NUCLEOTIDE SEQUENCE [LARGE SCALE GENOMIC DNA]</scope>
    <source>
        <strain evidence="6 7">ASC-9842</strain>
    </source>
</reference>
<dbReference type="PROSITE" id="PS50931">
    <property type="entry name" value="HTH_LYSR"/>
    <property type="match status" value="1"/>
</dbReference>
<dbReference type="RefSeq" id="WP_198680368.1">
    <property type="nucleotide sequence ID" value="NZ_SGXM01000015.1"/>
</dbReference>
<keyword evidence="7" id="KW-1185">Reference proteome</keyword>
<dbReference type="Gene3D" id="3.40.190.290">
    <property type="match status" value="1"/>
</dbReference>
<dbReference type="InterPro" id="IPR050950">
    <property type="entry name" value="HTH-type_LysR_regulators"/>
</dbReference>